<evidence type="ECO:0000256" key="9">
    <source>
        <dbReference type="ARBA" id="ARBA00023501"/>
    </source>
</evidence>
<dbReference type="InterPro" id="IPR015931">
    <property type="entry name" value="Acnase/IPM_dHydase_lsu_aba_1/3"/>
</dbReference>
<protein>
    <recommendedName>
        <fullName evidence="4">Aconitate hydratase A</fullName>
        <ecNumber evidence="3">4.2.1.3</ecNumber>
    </recommendedName>
    <alternativeName>
        <fullName evidence="11">Iron-responsive protein-like</fullName>
    </alternativeName>
    <alternativeName>
        <fullName evidence="10">RNA-binding protein</fullName>
    </alternativeName>
</protein>
<dbReference type="InterPro" id="IPR050067">
    <property type="entry name" value="IPM_dehydratase_rel_enz"/>
</dbReference>
<organism evidence="14 15">
    <name type="scientific">Engelhardtia mirabilis</name>
    <dbReference type="NCBI Taxonomy" id="2528011"/>
    <lineage>
        <taxon>Bacteria</taxon>
        <taxon>Pseudomonadati</taxon>
        <taxon>Planctomycetota</taxon>
        <taxon>Planctomycetia</taxon>
        <taxon>Planctomycetia incertae sedis</taxon>
        <taxon>Engelhardtia</taxon>
    </lineage>
</organism>
<evidence type="ECO:0000313" key="14">
    <source>
        <dbReference type="EMBL" id="QDU66555.1"/>
    </source>
</evidence>
<dbReference type="GO" id="GO:0170038">
    <property type="term" value="P:proteinogenic amino acid biosynthetic process"/>
    <property type="evidence" value="ECO:0007669"/>
    <property type="project" value="UniProtKB-ARBA"/>
</dbReference>
<dbReference type="Pfam" id="PF00694">
    <property type="entry name" value="Aconitase_C"/>
    <property type="match status" value="1"/>
</dbReference>
<dbReference type="InterPro" id="IPR001030">
    <property type="entry name" value="Acoase/IPM_deHydtase_lsu_aba"/>
</dbReference>
<comment type="cofactor">
    <cofactor evidence="1">
        <name>[4Fe-4S] cluster</name>
        <dbReference type="ChEBI" id="CHEBI:49883"/>
    </cofactor>
</comment>
<evidence type="ECO:0000256" key="2">
    <source>
        <dbReference type="ARBA" id="ARBA00004717"/>
    </source>
</evidence>
<dbReference type="Gene3D" id="3.30.499.10">
    <property type="entry name" value="Aconitase, domain 3"/>
    <property type="match status" value="2"/>
</dbReference>
<dbReference type="KEGG" id="pbap:Pla133_16310"/>
<evidence type="ECO:0000256" key="4">
    <source>
        <dbReference type="ARBA" id="ARBA00019378"/>
    </source>
</evidence>
<evidence type="ECO:0000259" key="12">
    <source>
        <dbReference type="Pfam" id="PF00330"/>
    </source>
</evidence>
<dbReference type="PRINTS" id="PR00415">
    <property type="entry name" value="ACONITASE"/>
</dbReference>
<evidence type="ECO:0000256" key="3">
    <source>
        <dbReference type="ARBA" id="ARBA00012926"/>
    </source>
</evidence>
<dbReference type="GO" id="GO:0170034">
    <property type="term" value="P:L-amino acid biosynthetic process"/>
    <property type="evidence" value="ECO:0007669"/>
    <property type="project" value="UniProtKB-ARBA"/>
</dbReference>
<proteinExistence type="predicted"/>
<dbReference type="PANTHER" id="PTHR43822">
    <property type="entry name" value="HOMOACONITASE, MITOCHONDRIAL-RELATED"/>
    <property type="match status" value="1"/>
</dbReference>
<evidence type="ECO:0000256" key="11">
    <source>
        <dbReference type="ARBA" id="ARBA00031977"/>
    </source>
</evidence>
<keyword evidence="6" id="KW-0408">Iron</keyword>
<dbReference type="GO" id="GO:0006099">
    <property type="term" value="P:tricarboxylic acid cycle"/>
    <property type="evidence" value="ECO:0007669"/>
    <property type="project" value="UniProtKB-UniPathway"/>
</dbReference>
<dbReference type="Gene3D" id="3.20.19.10">
    <property type="entry name" value="Aconitase, domain 4"/>
    <property type="match status" value="1"/>
</dbReference>
<evidence type="ECO:0000256" key="1">
    <source>
        <dbReference type="ARBA" id="ARBA00001966"/>
    </source>
</evidence>
<dbReference type="GO" id="GO:0051536">
    <property type="term" value="F:iron-sulfur cluster binding"/>
    <property type="evidence" value="ECO:0007669"/>
    <property type="project" value="UniProtKB-KW"/>
</dbReference>
<comment type="pathway">
    <text evidence="2">Carbohydrate metabolism; tricarboxylic acid cycle; isocitrate from oxaloacetate: step 2/2.</text>
</comment>
<evidence type="ECO:0000256" key="10">
    <source>
        <dbReference type="ARBA" id="ARBA00031081"/>
    </source>
</evidence>
<comment type="catalytic activity">
    <reaction evidence="9">
        <text>citrate = D-threo-isocitrate</text>
        <dbReference type="Rhea" id="RHEA:10336"/>
        <dbReference type="ChEBI" id="CHEBI:15562"/>
        <dbReference type="ChEBI" id="CHEBI:16947"/>
        <dbReference type="EC" id="4.2.1.3"/>
    </reaction>
</comment>
<feature type="domain" description="Aconitase A/isopropylmalate dehydratase small subunit swivel" evidence="13">
    <location>
        <begin position="115"/>
        <end position="162"/>
    </location>
</feature>
<dbReference type="AlphaFoldDB" id="A0A518BHW4"/>
<dbReference type="Proteomes" id="UP000316921">
    <property type="component" value="Chromosome"/>
</dbReference>
<dbReference type="GO" id="GO:0003994">
    <property type="term" value="F:aconitate hydratase activity"/>
    <property type="evidence" value="ECO:0007669"/>
    <property type="project" value="UniProtKB-EC"/>
</dbReference>
<dbReference type="SUPFAM" id="SSF53732">
    <property type="entry name" value="Aconitase iron-sulfur domain"/>
    <property type="match status" value="1"/>
</dbReference>
<dbReference type="InterPro" id="IPR036008">
    <property type="entry name" value="Aconitase_4Fe-4S_dom"/>
</dbReference>
<dbReference type="InterPro" id="IPR018136">
    <property type="entry name" value="Aconitase_4Fe-4S_BS"/>
</dbReference>
<name>A0A518BHW4_9BACT</name>
<feature type="domain" description="Aconitase/3-isopropylmalate dehydratase large subunit alpha/beta/alpha" evidence="12">
    <location>
        <begin position="254"/>
        <end position="530"/>
    </location>
</feature>
<gene>
    <name evidence="14" type="primary">dmdA</name>
    <name evidence="14" type="ORF">Pla133_16310</name>
</gene>
<keyword evidence="15" id="KW-1185">Reference proteome</keyword>
<evidence type="ECO:0000259" key="13">
    <source>
        <dbReference type="Pfam" id="PF00694"/>
    </source>
</evidence>
<dbReference type="PROSITE" id="PS01244">
    <property type="entry name" value="ACONITASE_2"/>
    <property type="match status" value="1"/>
</dbReference>
<dbReference type="UniPathway" id="UPA00223">
    <property type="reaction ID" value="UER00718"/>
</dbReference>
<reference evidence="14 15" key="1">
    <citation type="submission" date="2019-02" db="EMBL/GenBank/DDBJ databases">
        <title>Deep-cultivation of Planctomycetes and their phenomic and genomic characterization uncovers novel biology.</title>
        <authorList>
            <person name="Wiegand S."/>
            <person name="Jogler M."/>
            <person name="Boedeker C."/>
            <person name="Pinto D."/>
            <person name="Vollmers J."/>
            <person name="Rivas-Marin E."/>
            <person name="Kohn T."/>
            <person name="Peeters S.H."/>
            <person name="Heuer A."/>
            <person name="Rast P."/>
            <person name="Oberbeckmann S."/>
            <person name="Bunk B."/>
            <person name="Jeske O."/>
            <person name="Meyerdierks A."/>
            <person name="Storesund J.E."/>
            <person name="Kallscheuer N."/>
            <person name="Luecker S."/>
            <person name="Lage O.M."/>
            <person name="Pohl T."/>
            <person name="Merkel B.J."/>
            <person name="Hornburger P."/>
            <person name="Mueller R.-W."/>
            <person name="Bruemmer F."/>
            <person name="Labrenz M."/>
            <person name="Spormann A.M."/>
            <person name="Op den Camp H."/>
            <person name="Overmann J."/>
            <person name="Amann R."/>
            <person name="Jetten M.S.M."/>
            <person name="Mascher T."/>
            <person name="Medema M.H."/>
            <person name="Devos D.P."/>
            <person name="Kaster A.-K."/>
            <person name="Ovreas L."/>
            <person name="Rohde M."/>
            <person name="Galperin M.Y."/>
            <person name="Jogler C."/>
        </authorList>
    </citation>
    <scope>NUCLEOTIDE SEQUENCE [LARGE SCALE GENOMIC DNA]</scope>
    <source>
        <strain evidence="14 15">Pla133</strain>
    </source>
</reference>
<keyword evidence="8 14" id="KW-0456">Lyase</keyword>
<dbReference type="InterPro" id="IPR000573">
    <property type="entry name" value="AconitaseA/IPMdHydase_ssu_swvl"/>
</dbReference>
<evidence type="ECO:0000256" key="8">
    <source>
        <dbReference type="ARBA" id="ARBA00023239"/>
    </source>
</evidence>
<keyword evidence="5" id="KW-0479">Metal-binding</keyword>
<dbReference type="Pfam" id="PF00330">
    <property type="entry name" value="Aconitase"/>
    <property type="match status" value="2"/>
</dbReference>
<dbReference type="PANTHER" id="PTHR43822:SF2">
    <property type="entry name" value="HOMOACONITASE, MITOCHONDRIAL"/>
    <property type="match status" value="1"/>
</dbReference>
<dbReference type="EC" id="4.2.1.3" evidence="3"/>
<dbReference type="EMBL" id="CP036287">
    <property type="protein sequence ID" value="QDU66555.1"/>
    <property type="molecule type" value="Genomic_DNA"/>
</dbReference>
<dbReference type="SUPFAM" id="SSF52016">
    <property type="entry name" value="LeuD/IlvD-like"/>
    <property type="match status" value="1"/>
</dbReference>
<evidence type="ECO:0000256" key="7">
    <source>
        <dbReference type="ARBA" id="ARBA00023014"/>
    </source>
</evidence>
<evidence type="ECO:0000256" key="6">
    <source>
        <dbReference type="ARBA" id="ARBA00023004"/>
    </source>
</evidence>
<dbReference type="InterPro" id="IPR015928">
    <property type="entry name" value="Aconitase/3IPM_dehydase_swvl"/>
</dbReference>
<evidence type="ECO:0000313" key="15">
    <source>
        <dbReference type="Proteomes" id="UP000316921"/>
    </source>
</evidence>
<sequence>MLPGGRFDPSVNSLIHTHDDGSRVVKLDPDHRVLFLFKDLEQIRRQLRGEVAFRMADIDPADLLDDINTDVMTPAWVCFRHKPEDIALDAYAGLLDDSGERVFGTRALMDGGFKAIVSGQRKGTGSSRETAVQCEKWSGIEAVFASSFAPIHERNNLNLGQLLGGHELIVRLQAGEAVPLAEFTGEYDPVTRTIVEAGGLFAFAAKYEAGEATVPLPDTARRPMTIAEKIIARHLVGADAAAERFVAPGDACLVRVDGGYSHEFTTAQVHYFLQSEYGDDYGIPDASKFAVFEDHLLYADGVARMAPFAPQIQTLRDLQLEFQRHTKVRDYSAKDGVSPGICHQVAREHFVDPGDFIQATDSHTCMGGGNNALTYGVGATEYAGLIYSGFTFVQVPESIRFELVGALRPGCTAKDVILHILRTHAVAEETLDRSMEFGGPGLASLDMDERATLTNMATECTAKTGICEGDRITAQWLAARRPGQTIEQIEASFVSADEGATYDGGVHTIDLSTIEPMVAEPGDPTYGKNIEDLGEVAIDIAYGGSCTAGKERDLDFYAEVLAEALDAGARIAPGVRMFIQYGSESVRDYARAKGYVEIFERAGVTVIDPGCGACIGCGPGVSDDAEQVTVSAINRNFRGRSGPGKLYLASPLTVAASAVVGRIAAYRRGMFAAHATGVS</sequence>
<keyword evidence="7" id="KW-0411">Iron-sulfur</keyword>
<accession>A0A518BHW4</accession>
<feature type="domain" description="Aconitase/3-isopropylmalate dehydratase large subunit alpha/beta/alpha" evidence="12">
    <location>
        <begin position="531"/>
        <end position="661"/>
    </location>
</feature>
<evidence type="ECO:0000256" key="5">
    <source>
        <dbReference type="ARBA" id="ARBA00022723"/>
    </source>
</evidence>
<dbReference type="GO" id="GO:0046872">
    <property type="term" value="F:metal ion binding"/>
    <property type="evidence" value="ECO:0007669"/>
    <property type="project" value="UniProtKB-KW"/>
</dbReference>